<proteinExistence type="predicted"/>
<accession>A0A512H6Q8</accession>
<dbReference type="PANTHER" id="PTHR15629:SF2">
    <property type="entry name" value="SH3 DOMAIN-CONTAINING YSC84-LIKE PROTEIN 1"/>
    <property type="match status" value="1"/>
</dbReference>
<evidence type="ECO:0000256" key="1">
    <source>
        <dbReference type="SAM" id="MobiDB-lite"/>
    </source>
</evidence>
<dbReference type="CDD" id="cd11524">
    <property type="entry name" value="SYLF"/>
    <property type="match status" value="1"/>
</dbReference>
<dbReference type="RefSeq" id="WP_147163149.1">
    <property type="nucleotide sequence ID" value="NZ_BJZO01000026.1"/>
</dbReference>
<comment type="caution">
    <text evidence="3">The sequence shown here is derived from an EMBL/GenBank/DDBJ whole genome shotgun (WGS) entry which is preliminary data.</text>
</comment>
<evidence type="ECO:0000313" key="3">
    <source>
        <dbReference type="EMBL" id="GEO81108.1"/>
    </source>
</evidence>
<dbReference type="PANTHER" id="PTHR15629">
    <property type="entry name" value="SH3YL1 PROTEIN"/>
    <property type="match status" value="1"/>
</dbReference>
<name>A0A512H6Q8_9PROT</name>
<protein>
    <recommendedName>
        <fullName evidence="2">Ysc84 actin-binding domain-containing protein</fullName>
    </recommendedName>
</protein>
<feature type="compositionally biased region" description="Low complexity" evidence="1">
    <location>
        <begin position="93"/>
        <end position="114"/>
    </location>
</feature>
<dbReference type="EMBL" id="BJZO01000026">
    <property type="protein sequence ID" value="GEO81108.1"/>
    <property type="molecule type" value="Genomic_DNA"/>
</dbReference>
<dbReference type="AlphaFoldDB" id="A0A512H6Q8"/>
<feature type="region of interest" description="Disordered" evidence="1">
    <location>
        <begin position="46"/>
        <end position="155"/>
    </location>
</feature>
<reference evidence="3 4" key="1">
    <citation type="submission" date="2019-07" db="EMBL/GenBank/DDBJ databases">
        <title>Whole genome shotgun sequence of Rhodospirillum oryzae NBRC 107573.</title>
        <authorList>
            <person name="Hosoyama A."/>
            <person name="Uohara A."/>
            <person name="Ohji S."/>
            <person name="Ichikawa N."/>
        </authorList>
    </citation>
    <scope>NUCLEOTIDE SEQUENCE [LARGE SCALE GENOMIC DNA]</scope>
    <source>
        <strain evidence="3 4">NBRC 107573</strain>
    </source>
</reference>
<gene>
    <name evidence="3" type="ORF">ROR02_12390</name>
</gene>
<dbReference type="InterPro" id="IPR051702">
    <property type="entry name" value="SH3_domain_YSC84-like"/>
</dbReference>
<sequence length="369" mass="36901">MFFFRLLAVGAPRFSHRLPAFSRAPGRLGTGAVLLMGALATPGWAQQGSGPISLTAPPAESSPAYGAEFGPGGGASSPGQPVPLVPSGGEAGGSSVSPPSFSSSATSGASPLGSDLPDREVGRAPGTPPASYPPAIASEPVASSPGAAGSVGPSVSAGAGAVPVSEAAAEARALMGAAEATFVRLTADTGFGPTVRDLMTRARGVLIVPDFYKAGFFLAAAYGNGVLMARGPDGRWSDPAFYRLTAGSLGFQVGLQNNEVVMVIMTEAGLRAVMEDHFKGGATISATFFLVGGGADASTTTDIGQDIYAYSHSVGLFGGAGLEGTAIQPRTAWNEAVYGGGVTPDAILIQRVAHTDLAQGLHRALAGVR</sequence>
<evidence type="ECO:0000259" key="2">
    <source>
        <dbReference type="Pfam" id="PF04366"/>
    </source>
</evidence>
<feature type="compositionally biased region" description="Low complexity" evidence="1">
    <location>
        <begin position="137"/>
        <end position="155"/>
    </location>
</feature>
<dbReference type="OrthoDB" id="9782434at2"/>
<dbReference type="InterPro" id="IPR007461">
    <property type="entry name" value="Ysc84_actin-binding"/>
</dbReference>
<feature type="domain" description="Ysc84 actin-binding" evidence="2">
    <location>
        <begin position="246"/>
        <end position="366"/>
    </location>
</feature>
<dbReference type="Proteomes" id="UP000321567">
    <property type="component" value="Unassembled WGS sequence"/>
</dbReference>
<dbReference type="Pfam" id="PF04366">
    <property type="entry name" value="Ysc84"/>
    <property type="match status" value="1"/>
</dbReference>
<evidence type="ECO:0000313" key="4">
    <source>
        <dbReference type="Proteomes" id="UP000321567"/>
    </source>
</evidence>
<organism evidence="3 4">
    <name type="scientific">Pararhodospirillum oryzae</name>
    <dbReference type="NCBI Taxonomy" id="478448"/>
    <lineage>
        <taxon>Bacteria</taxon>
        <taxon>Pseudomonadati</taxon>
        <taxon>Pseudomonadota</taxon>
        <taxon>Alphaproteobacteria</taxon>
        <taxon>Rhodospirillales</taxon>
        <taxon>Rhodospirillaceae</taxon>
        <taxon>Pararhodospirillum</taxon>
    </lineage>
</organism>
<keyword evidence="4" id="KW-1185">Reference proteome</keyword>
<dbReference type="GO" id="GO:0035091">
    <property type="term" value="F:phosphatidylinositol binding"/>
    <property type="evidence" value="ECO:0007669"/>
    <property type="project" value="TreeGrafter"/>
</dbReference>